<dbReference type="Gene3D" id="3.40.630.30">
    <property type="match status" value="1"/>
</dbReference>
<dbReference type="PROSITE" id="PS51186">
    <property type="entry name" value="GNAT"/>
    <property type="match status" value="1"/>
</dbReference>
<dbReference type="Proteomes" id="UP000535838">
    <property type="component" value="Unassembled WGS sequence"/>
</dbReference>
<evidence type="ECO:0000259" key="3">
    <source>
        <dbReference type="PROSITE" id="PS51186"/>
    </source>
</evidence>
<organism evidence="4 5">
    <name type="scientific">Cohnella thailandensis</name>
    <dbReference type="NCBI Taxonomy" id="557557"/>
    <lineage>
        <taxon>Bacteria</taxon>
        <taxon>Bacillati</taxon>
        <taxon>Bacillota</taxon>
        <taxon>Bacilli</taxon>
        <taxon>Bacillales</taxon>
        <taxon>Paenibacillaceae</taxon>
        <taxon>Cohnella</taxon>
    </lineage>
</organism>
<dbReference type="InterPro" id="IPR050832">
    <property type="entry name" value="Bact_Acetyltransf"/>
</dbReference>
<sequence>MTDYELLSNKANDETTARQALPEDAEAVMELLVQTATWLRSTGSAQWSGLLEGNDSHRTSDAVRRGDVFVFEEEGHLAGMVMLLRQPSDWDRELWGEEGHEGAVYVHRLAVSRLFRGKRLGRDIMEWVKNGIRFEGQDRVRLDCIADNPTLNDFYSRLGFAHCGISDAAGSEFCKYELRLPPSRPDLL</sequence>
<gene>
    <name evidence="4" type="ORF">H7B67_22610</name>
</gene>
<evidence type="ECO:0000256" key="1">
    <source>
        <dbReference type="ARBA" id="ARBA00022679"/>
    </source>
</evidence>
<dbReference type="Pfam" id="PF00583">
    <property type="entry name" value="Acetyltransf_1"/>
    <property type="match status" value="1"/>
</dbReference>
<evidence type="ECO:0000313" key="4">
    <source>
        <dbReference type="EMBL" id="MBB6636929.1"/>
    </source>
</evidence>
<proteinExistence type="predicted"/>
<protein>
    <submittedName>
        <fullName evidence="4">GNAT family N-acetyltransferase</fullName>
    </submittedName>
</protein>
<dbReference type="GO" id="GO:0016747">
    <property type="term" value="F:acyltransferase activity, transferring groups other than amino-acyl groups"/>
    <property type="evidence" value="ECO:0007669"/>
    <property type="project" value="InterPro"/>
</dbReference>
<accession>A0A841T1K2</accession>
<evidence type="ECO:0000313" key="5">
    <source>
        <dbReference type="Proteomes" id="UP000535838"/>
    </source>
</evidence>
<keyword evidence="1 4" id="KW-0808">Transferase</keyword>
<dbReference type="PANTHER" id="PTHR43877:SF2">
    <property type="entry name" value="AMINOALKYLPHOSPHONATE N-ACETYLTRANSFERASE-RELATED"/>
    <property type="match status" value="1"/>
</dbReference>
<keyword evidence="5" id="KW-1185">Reference proteome</keyword>
<dbReference type="CDD" id="cd04301">
    <property type="entry name" value="NAT_SF"/>
    <property type="match status" value="1"/>
</dbReference>
<dbReference type="EMBL" id="JACJVQ010000019">
    <property type="protein sequence ID" value="MBB6636929.1"/>
    <property type="molecule type" value="Genomic_DNA"/>
</dbReference>
<comment type="caution">
    <text evidence="4">The sequence shown here is derived from an EMBL/GenBank/DDBJ whole genome shotgun (WGS) entry which is preliminary data.</text>
</comment>
<dbReference type="SUPFAM" id="SSF55729">
    <property type="entry name" value="Acyl-CoA N-acyltransferases (Nat)"/>
    <property type="match status" value="1"/>
</dbReference>
<keyword evidence="2" id="KW-0012">Acyltransferase</keyword>
<dbReference type="InterPro" id="IPR000182">
    <property type="entry name" value="GNAT_dom"/>
</dbReference>
<dbReference type="AlphaFoldDB" id="A0A841T1K2"/>
<dbReference type="InterPro" id="IPR016181">
    <property type="entry name" value="Acyl_CoA_acyltransferase"/>
</dbReference>
<evidence type="ECO:0000256" key="2">
    <source>
        <dbReference type="ARBA" id="ARBA00023315"/>
    </source>
</evidence>
<reference evidence="4 5" key="1">
    <citation type="submission" date="2020-08" db="EMBL/GenBank/DDBJ databases">
        <title>Cohnella phylogeny.</title>
        <authorList>
            <person name="Dunlap C."/>
        </authorList>
    </citation>
    <scope>NUCLEOTIDE SEQUENCE [LARGE SCALE GENOMIC DNA]</scope>
    <source>
        <strain evidence="4 5">DSM 25241</strain>
    </source>
</reference>
<feature type="domain" description="N-acetyltransferase" evidence="3">
    <location>
        <begin position="15"/>
        <end position="181"/>
    </location>
</feature>
<name>A0A841T1K2_9BACL</name>
<dbReference type="PANTHER" id="PTHR43877">
    <property type="entry name" value="AMINOALKYLPHOSPHONATE N-ACETYLTRANSFERASE-RELATED-RELATED"/>
    <property type="match status" value="1"/>
</dbReference>